<proteinExistence type="evidence at transcript level"/>
<evidence type="ECO:0000256" key="1">
    <source>
        <dbReference type="ARBA" id="ARBA00007662"/>
    </source>
</evidence>
<dbReference type="SMART" id="SM00454">
    <property type="entry name" value="SAM"/>
    <property type="match status" value="1"/>
</dbReference>
<reference evidence="5" key="1">
    <citation type="journal article" date="2010" name="Genes Dev.">
        <title>A functional genomic screen in planarians identifies novel regulators of germ cell development.</title>
        <authorList>
            <person name="Wang Y."/>
            <person name="Stary J.M."/>
            <person name="Wilhelm J.E."/>
            <person name="Newmark P.A."/>
        </authorList>
    </citation>
    <scope>NUCLEOTIDE SEQUENCE</scope>
    <source>
        <strain evidence="5">CIWsx2</strain>
    </source>
</reference>
<evidence type="ECO:0000256" key="2">
    <source>
        <dbReference type="ARBA" id="ARBA00022737"/>
    </source>
</evidence>
<dbReference type="Pfam" id="PF22985">
    <property type="entry name" value="KH_BICC1"/>
    <property type="match status" value="2"/>
</dbReference>
<dbReference type="InterPro" id="IPR036612">
    <property type="entry name" value="KH_dom_type_1_sf"/>
</dbReference>
<organism evidence="5">
    <name type="scientific">Schmidtea mediterranea</name>
    <name type="common">Freshwater planarian flatworm</name>
    <dbReference type="NCBI Taxonomy" id="79327"/>
    <lineage>
        <taxon>Eukaryota</taxon>
        <taxon>Metazoa</taxon>
        <taxon>Spiralia</taxon>
        <taxon>Lophotrochozoa</taxon>
        <taxon>Platyhelminthes</taxon>
        <taxon>Rhabditophora</taxon>
        <taxon>Seriata</taxon>
        <taxon>Tricladida</taxon>
        <taxon>Continenticola</taxon>
        <taxon>Geoplanoidea</taxon>
        <taxon>Dugesiidae</taxon>
        <taxon>Schmidtea</taxon>
    </lineage>
</organism>
<feature type="domain" description="SAM" evidence="4">
    <location>
        <begin position="620"/>
        <end position="683"/>
    </location>
</feature>
<dbReference type="InterPro" id="IPR013761">
    <property type="entry name" value="SAM/pointed_sf"/>
</dbReference>
<evidence type="ECO:0000259" key="4">
    <source>
        <dbReference type="PROSITE" id="PS50105"/>
    </source>
</evidence>
<dbReference type="GO" id="GO:0003723">
    <property type="term" value="F:RNA binding"/>
    <property type="evidence" value="ECO:0007669"/>
    <property type="project" value="UniProtKB-UniRule"/>
</dbReference>
<dbReference type="AlphaFoldDB" id="E2F3W5"/>
<dbReference type="InterPro" id="IPR054727">
    <property type="entry name" value="BICC1_KH"/>
</dbReference>
<dbReference type="SMART" id="SM00322">
    <property type="entry name" value="KH"/>
    <property type="match status" value="2"/>
</dbReference>
<dbReference type="PROSITE" id="PS50105">
    <property type="entry name" value="SAM_DOMAIN"/>
    <property type="match status" value="1"/>
</dbReference>
<dbReference type="Pfam" id="PF00013">
    <property type="entry name" value="KH_1"/>
    <property type="match status" value="1"/>
</dbReference>
<dbReference type="GO" id="GO:0005737">
    <property type="term" value="C:cytoplasm"/>
    <property type="evidence" value="ECO:0007669"/>
    <property type="project" value="TreeGrafter"/>
</dbReference>
<dbReference type="Pfam" id="PF00536">
    <property type="entry name" value="SAM_1"/>
    <property type="match status" value="1"/>
</dbReference>
<accession>E2F3W5</accession>
<dbReference type="InterPro" id="IPR047554">
    <property type="entry name" value="BICC1_KH-I_rpt2"/>
</dbReference>
<comment type="similarity">
    <text evidence="1">Belongs to the BicC family.</text>
</comment>
<sequence>RVTMKIDVSYTDHSHVIGKGGQSIKAIMTDTQCHIHFPDSNRTNTIEKSNQVSISGMSYGVEIARQKIRAILPLIYSFDIPFTPFNVIEQQDRLLMAQLQRLLEVTISYKPIGKLLSGTTIFVKGIVQRARQTIKAVNLILNHHFGQNIDQVPVMMTIEIDPKHHSFLLNQGGQNSLVNEIFQLTRATINFPDNTFSSAHAVLAANNPMGISGLFKKSTVNILGTAENTFEARQQLIGRLPVILMYDITIEEGVNLEMFNLNFINERYDVAISIKLKLKQCTKSVIIRTTEQNVNALFEVKNILNKLRTQYKPPIQAGVKPPIPSWMNKVFSNLTNLSSEKPSGVSFVDPAPTFPPMKQEKCDDSEKQKSSDYVLLNENETLLTDFKSLTAIQGNIQMHIDNGIAFGKQMNMAKISSLLSASRIHNSHLLINPQTNSNKEIANCPIPCNGESTSVLPTEYVQIRQNNSAEPISNNNTNNLEKEIDLNVFSNSIDFNPTNVNLNISDWRAPGAEYSAKQRELKRFMCNSPTSSLSDGCKQNAGGNFMQIHDSSEINENVKYVKNGYDNAEKVTKIINEENVYKQSAYENILQKMSLDIDGNMANNKFDFLNFNSKTERAKNSSENVVKVLTSLDLSRFADCFIKNEVDFTTFCSLTEEDLKELGVNTFGARRKLVLAINDITSNNKII</sequence>
<dbReference type="PROSITE" id="PS50084">
    <property type="entry name" value="KH_TYPE_1"/>
    <property type="match status" value="1"/>
</dbReference>
<name>E2F3W5_SCHMD</name>
<dbReference type="InterPro" id="IPR001660">
    <property type="entry name" value="SAM"/>
</dbReference>
<dbReference type="Gene3D" id="1.10.150.50">
    <property type="entry name" value="Transcription Factor, Ets-1"/>
    <property type="match status" value="1"/>
</dbReference>
<keyword evidence="2" id="KW-0677">Repeat</keyword>
<feature type="non-terminal residue" evidence="5">
    <location>
        <position position="1"/>
    </location>
</feature>
<dbReference type="PANTHER" id="PTHR10627:SF69">
    <property type="entry name" value="PROTEIN BICAUDAL C"/>
    <property type="match status" value="1"/>
</dbReference>
<dbReference type="SUPFAM" id="SSF54791">
    <property type="entry name" value="Eukaryotic type KH-domain (KH-domain type I)"/>
    <property type="match status" value="2"/>
</dbReference>
<dbReference type="PANTHER" id="PTHR10627">
    <property type="entry name" value="SCP160"/>
    <property type="match status" value="1"/>
</dbReference>
<evidence type="ECO:0000313" key="5">
    <source>
        <dbReference type="EMBL" id="ADK78219.1"/>
    </source>
</evidence>
<dbReference type="OrthoDB" id="271862at2759"/>
<dbReference type="CDD" id="cd22421">
    <property type="entry name" value="KH-I_BICC1_rpt2"/>
    <property type="match status" value="1"/>
</dbReference>
<evidence type="ECO:0000256" key="3">
    <source>
        <dbReference type="PROSITE-ProRule" id="PRU00117"/>
    </source>
</evidence>
<dbReference type="SUPFAM" id="SSF47769">
    <property type="entry name" value="SAM/Pointed domain"/>
    <property type="match status" value="1"/>
</dbReference>
<protein>
    <submittedName>
        <fullName evidence="5">Bicaudal-C protein</fullName>
    </submittedName>
</protein>
<dbReference type="EMBL" id="HM055594">
    <property type="protein sequence ID" value="ADK78219.1"/>
    <property type="molecule type" value="mRNA"/>
</dbReference>
<keyword evidence="3" id="KW-0694">RNA-binding</keyword>
<dbReference type="InterPro" id="IPR004087">
    <property type="entry name" value="KH_dom"/>
</dbReference>
<dbReference type="Gene3D" id="3.30.310.270">
    <property type="match status" value="2"/>
</dbReference>
<dbReference type="InterPro" id="IPR004088">
    <property type="entry name" value="KH_dom_type_1"/>
</dbReference>